<evidence type="ECO:0000256" key="7">
    <source>
        <dbReference type="ARBA" id="ARBA00022989"/>
    </source>
</evidence>
<dbReference type="OrthoDB" id="7053339at2"/>
<reference evidence="12 13" key="1">
    <citation type="submission" date="2019-03" db="EMBL/GenBank/DDBJ databases">
        <title>Luteimonas zhaokaii sp.nov., isolated from the rectal contents of Plateau pika in Yushu, Qinghai Province, China.</title>
        <authorList>
            <person name="Zhang G."/>
        </authorList>
    </citation>
    <scope>NUCLEOTIDE SEQUENCE [LARGE SCALE GENOMIC DNA]</scope>
    <source>
        <strain evidence="12 13">B9</strain>
    </source>
</reference>
<keyword evidence="4" id="KW-1003">Cell membrane</keyword>
<evidence type="ECO:0000313" key="13">
    <source>
        <dbReference type="Proteomes" id="UP000294796"/>
    </source>
</evidence>
<sequence>MVASLRHGASTMTLLRNLLFWIVLALLGAVAAHFVFAQDPGYVLVRWRGDDYTTTLIYATWIVIGIALALWIAWSLLSWPFRAWSLHRDRQQRARIGDGIEALHQGRYKQAERLLADATDDPDLEAAARIAAAEAALARGDEAAARAQLDAFGDRHPASRAIALATIALRDDRPTDALVALDAPAAQPLPPRGLALRAEALARNGQATEAYGLLGAVRKQDAWTDAEFADRELRWAALSLREGDENAFAQRWETLPKSLKHEPAVVEAYATRAAELGWDDAAIKSVERALESRWDERLATLYGRLPVGNLDHRRTQAERWLAAHPGSLALPATLARLAHAQGDATAADGYWRQALAEGGSADDWEALGDACAARGDEAAARQCYANALRVSRGERAAPLATAIADQGLAVEPATHARAVVHDDRGLPRFEDDRDPIDRV</sequence>
<evidence type="ECO:0000256" key="5">
    <source>
        <dbReference type="ARBA" id="ARBA00022519"/>
    </source>
</evidence>
<dbReference type="Pfam" id="PF07219">
    <property type="entry name" value="HemY_N"/>
    <property type="match status" value="1"/>
</dbReference>
<comment type="pathway">
    <text evidence="3">Porphyrin-containing compound metabolism; protoheme biosynthesis.</text>
</comment>
<keyword evidence="7 10" id="KW-1133">Transmembrane helix</keyword>
<dbReference type="GO" id="GO:0042168">
    <property type="term" value="P:heme metabolic process"/>
    <property type="evidence" value="ECO:0007669"/>
    <property type="project" value="InterPro"/>
</dbReference>
<feature type="domain" description="HemY N-terminal" evidence="11">
    <location>
        <begin position="41"/>
        <end position="140"/>
    </location>
</feature>
<evidence type="ECO:0000259" key="11">
    <source>
        <dbReference type="Pfam" id="PF07219"/>
    </source>
</evidence>
<evidence type="ECO:0000256" key="8">
    <source>
        <dbReference type="ARBA" id="ARBA00023136"/>
    </source>
</evidence>
<evidence type="ECO:0000256" key="1">
    <source>
        <dbReference type="ARBA" id="ARBA00002962"/>
    </source>
</evidence>
<comment type="caution">
    <text evidence="12">The sequence shown here is derived from an EMBL/GenBank/DDBJ whole genome shotgun (WGS) entry which is preliminary data.</text>
</comment>
<keyword evidence="13" id="KW-1185">Reference proteome</keyword>
<keyword evidence="9" id="KW-0627">Porphyrin biosynthesis</keyword>
<evidence type="ECO:0000256" key="3">
    <source>
        <dbReference type="ARBA" id="ARBA00004744"/>
    </source>
</evidence>
<dbReference type="InterPro" id="IPR011990">
    <property type="entry name" value="TPR-like_helical_dom_sf"/>
</dbReference>
<evidence type="ECO:0000256" key="4">
    <source>
        <dbReference type="ARBA" id="ARBA00022475"/>
    </source>
</evidence>
<feature type="transmembrane region" description="Helical" evidence="10">
    <location>
        <begin position="61"/>
        <end position="81"/>
    </location>
</feature>
<dbReference type="InterPro" id="IPR005254">
    <property type="entry name" value="Heme_biosyn_assoc_TPR_pro"/>
</dbReference>
<comment type="function">
    <text evidence="1">Involved in a late step of protoheme IX synthesis.</text>
</comment>
<protein>
    <submittedName>
        <fullName evidence="12">Heme biosynthesis protein HemY</fullName>
    </submittedName>
</protein>
<evidence type="ECO:0000256" key="6">
    <source>
        <dbReference type="ARBA" id="ARBA00022692"/>
    </source>
</evidence>
<organism evidence="12 13">
    <name type="scientific">Luteimonas aestuarii</name>
    <dbReference type="NCBI Taxonomy" id="453837"/>
    <lineage>
        <taxon>Bacteria</taxon>
        <taxon>Pseudomonadati</taxon>
        <taxon>Pseudomonadota</taxon>
        <taxon>Gammaproteobacteria</taxon>
        <taxon>Lysobacterales</taxon>
        <taxon>Lysobacteraceae</taxon>
        <taxon>Luteimonas</taxon>
    </lineage>
</organism>
<dbReference type="NCBIfam" id="TIGR00540">
    <property type="entry name" value="TPR_hemY_coli"/>
    <property type="match status" value="1"/>
</dbReference>
<dbReference type="EMBL" id="SMTF01000006">
    <property type="protein sequence ID" value="TDK23875.1"/>
    <property type="molecule type" value="Genomic_DNA"/>
</dbReference>
<evidence type="ECO:0000256" key="9">
    <source>
        <dbReference type="ARBA" id="ARBA00023244"/>
    </source>
</evidence>
<gene>
    <name evidence="12" type="ORF">E2F46_10130</name>
</gene>
<dbReference type="GO" id="GO:0006779">
    <property type="term" value="P:porphyrin-containing compound biosynthetic process"/>
    <property type="evidence" value="ECO:0007669"/>
    <property type="project" value="UniProtKB-KW"/>
</dbReference>
<dbReference type="Gene3D" id="1.25.40.10">
    <property type="entry name" value="Tetratricopeptide repeat domain"/>
    <property type="match status" value="1"/>
</dbReference>
<evidence type="ECO:0000256" key="2">
    <source>
        <dbReference type="ARBA" id="ARBA00004429"/>
    </source>
</evidence>
<dbReference type="Proteomes" id="UP000294796">
    <property type="component" value="Unassembled WGS sequence"/>
</dbReference>
<dbReference type="AlphaFoldDB" id="A0A4R5TRT7"/>
<dbReference type="UniPathway" id="UPA00252"/>
<dbReference type="GO" id="GO:0005886">
    <property type="term" value="C:plasma membrane"/>
    <property type="evidence" value="ECO:0007669"/>
    <property type="project" value="UniProtKB-SubCell"/>
</dbReference>
<accession>A0A4R5TRT7</accession>
<keyword evidence="5" id="KW-0997">Cell inner membrane</keyword>
<keyword evidence="6 10" id="KW-0812">Transmembrane</keyword>
<evidence type="ECO:0000313" key="12">
    <source>
        <dbReference type="EMBL" id="TDK23875.1"/>
    </source>
</evidence>
<evidence type="ECO:0000256" key="10">
    <source>
        <dbReference type="SAM" id="Phobius"/>
    </source>
</evidence>
<comment type="subcellular location">
    <subcellularLocation>
        <location evidence="2">Cell inner membrane</location>
        <topology evidence="2">Multi-pass membrane protein</topology>
    </subcellularLocation>
</comment>
<dbReference type="InterPro" id="IPR010817">
    <property type="entry name" value="HemY_N"/>
</dbReference>
<name>A0A4R5TRT7_9GAMM</name>
<keyword evidence="8 10" id="KW-0472">Membrane</keyword>
<proteinExistence type="predicted"/>